<proteinExistence type="predicted"/>
<keyword evidence="4" id="KW-1185">Reference proteome</keyword>
<dbReference type="SUPFAM" id="SSF52540">
    <property type="entry name" value="P-loop containing nucleoside triphosphate hydrolases"/>
    <property type="match status" value="1"/>
</dbReference>
<dbReference type="AlphaFoldDB" id="A0A4Y7SFR3"/>
<dbReference type="OrthoDB" id="2386367at2759"/>
<dbReference type="Gene3D" id="3.40.50.300">
    <property type="entry name" value="P-loop containing nucleotide triphosphate hydrolases"/>
    <property type="match status" value="1"/>
</dbReference>
<organism evidence="3 4">
    <name type="scientific">Coprinellus micaceus</name>
    <name type="common">Glistening ink-cap mushroom</name>
    <name type="synonym">Coprinus micaceus</name>
    <dbReference type="NCBI Taxonomy" id="71717"/>
    <lineage>
        <taxon>Eukaryota</taxon>
        <taxon>Fungi</taxon>
        <taxon>Dikarya</taxon>
        <taxon>Basidiomycota</taxon>
        <taxon>Agaricomycotina</taxon>
        <taxon>Agaricomycetes</taxon>
        <taxon>Agaricomycetidae</taxon>
        <taxon>Agaricales</taxon>
        <taxon>Agaricineae</taxon>
        <taxon>Psathyrellaceae</taxon>
        <taxon>Coprinellus</taxon>
    </lineage>
</organism>
<feature type="region of interest" description="Disordered" evidence="1">
    <location>
        <begin position="116"/>
        <end position="151"/>
    </location>
</feature>
<name>A0A4Y7SFR3_COPMI</name>
<dbReference type="Proteomes" id="UP000298030">
    <property type="component" value="Unassembled WGS sequence"/>
</dbReference>
<dbReference type="Pfam" id="PF01926">
    <property type="entry name" value="MMR_HSR1"/>
    <property type="match status" value="1"/>
</dbReference>
<evidence type="ECO:0000313" key="3">
    <source>
        <dbReference type="EMBL" id="TEB20533.1"/>
    </source>
</evidence>
<dbReference type="CDD" id="cd00882">
    <property type="entry name" value="Ras_like_GTPase"/>
    <property type="match status" value="1"/>
</dbReference>
<sequence>MQLDFEVLTQLCGRRAMSSGMVTIVTTRWSPALIREGCAKESELIRDLWSGMGGAGPRLPVERVADQGAVKQLLEDKFLPRLLDGDSSQTLNIQYEIVSLRRAPDETDAGCCFNAAAPKSEERRPPKSSSSANSKQTRGHTASKAAKLDPQDPVLQHACSSDIVIPLMGQTKAGKSSFINALLGYHRVEVGEEMTSCTKNIIAVAVVSQDIPQRYQELRKALGNQRIVLLDTPGFDDTDFGDDEVLIRIAKWLETSYRKEMLVGGVLYLHDITKDGWTGTSKSNLSLFTKICGEDAMNQVILLTTKWRNIPHTQEGGAVGRSDELKVHWAKLIKRGAVVRHLQPPNTELRLAGEAVNDPWDLIEQIVVGMEARKLALLLQQELVEDNRFLGESQAGRELYSLLQDRLKRVKAGQKEREAQDGVTTSLEKRQNEIDAIKQQISHLKPAMRKRLIRWVNNPFAR</sequence>
<evidence type="ECO:0000259" key="2">
    <source>
        <dbReference type="Pfam" id="PF01926"/>
    </source>
</evidence>
<feature type="domain" description="G" evidence="2">
    <location>
        <begin position="167"/>
        <end position="271"/>
    </location>
</feature>
<dbReference type="GO" id="GO:0005525">
    <property type="term" value="F:GTP binding"/>
    <property type="evidence" value="ECO:0007669"/>
    <property type="project" value="InterPro"/>
</dbReference>
<dbReference type="InterPro" id="IPR027417">
    <property type="entry name" value="P-loop_NTPase"/>
</dbReference>
<accession>A0A4Y7SFR3</accession>
<protein>
    <recommendedName>
        <fullName evidence="2">G domain-containing protein</fullName>
    </recommendedName>
</protein>
<evidence type="ECO:0000313" key="4">
    <source>
        <dbReference type="Proteomes" id="UP000298030"/>
    </source>
</evidence>
<comment type="caution">
    <text evidence="3">The sequence shown here is derived from an EMBL/GenBank/DDBJ whole genome shotgun (WGS) entry which is preliminary data.</text>
</comment>
<evidence type="ECO:0000256" key="1">
    <source>
        <dbReference type="SAM" id="MobiDB-lite"/>
    </source>
</evidence>
<dbReference type="InterPro" id="IPR006073">
    <property type="entry name" value="GTP-bd"/>
</dbReference>
<reference evidence="3 4" key="1">
    <citation type="journal article" date="2019" name="Nat. Ecol. Evol.">
        <title>Megaphylogeny resolves global patterns of mushroom evolution.</title>
        <authorList>
            <person name="Varga T."/>
            <person name="Krizsan K."/>
            <person name="Foldi C."/>
            <person name="Dima B."/>
            <person name="Sanchez-Garcia M."/>
            <person name="Sanchez-Ramirez S."/>
            <person name="Szollosi G.J."/>
            <person name="Szarkandi J.G."/>
            <person name="Papp V."/>
            <person name="Albert L."/>
            <person name="Andreopoulos W."/>
            <person name="Angelini C."/>
            <person name="Antonin V."/>
            <person name="Barry K.W."/>
            <person name="Bougher N.L."/>
            <person name="Buchanan P."/>
            <person name="Buyck B."/>
            <person name="Bense V."/>
            <person name="Catcheside P."/>
            <person name="Chovatia M."/>
            <person name="Cooper J."/>
            <person name="Damon W."/>
            <person name="Desjardin D."/>
            <person name="Finy P."/>
            <person name="Geml J."/>
            <person name="Haridas S."/>
            <person name="Hughes K."/>
            <person name="Justo A."/>
            <person name="Karasinski D."/>
            <person name="Kautmanova I."/>
            <person name="Kiss B."/>
            <person name="Kocsube S."/>
            <person name="Kotiranta H."/>
            <person name="LaButti K.M."/>
            <person name="Lechner B.E."/>
            <person name="Liimatainen K."/>
            <person name="Lipzen A."/>
            <person name="Lukacs Z."/>
            <person name="Mihaltcheva S."/>
            <person name="Morgado L.N."/>
            <person name="Niskanen T."/>
            <person name="Noordeloos M.E."/>
            <person name="Ohm R.A."/>
            <person name="Ortiz-Santana B."/>
            <person name="Ovrebo C."/>
            <person name="Racz N."/>
            <person name="Riley R."/>
            <person name="Savchenko A."/>
            <person name="Shiryaev A."/>
            <person name="Soop K."/>
            <person name="Spirin V."/>
            <person name="Szebenyi C."/>
            <person name="Tomsovsky M."/>
            <person name="Tulloss R.E."/>
            <person name="Uehling J."/>
            <person name="Grigoriev I.V."/>
            <person name="Vagvolgyi C."/>
            <person name="Papp T."/>
            <person name="Martin F.M."/>
            <person name="Miettinen O."/>
            <person name="Hibbett D.S."/>
            <person name="Nagy L.G."/>
        </authorList>
    </citation>
    <scope>NUCLEOTIDE SEQUENCE [LARGE SCALE GENOMIC DNA]</scope>
    <source>
        <strain evidence="3 4">FP101781</strain>
    </source>
</reference>
<dbReference type="EMBL" id="QPFP01000137">
    <property type="protein sequence ID" value="TEB20533.1"/>
    <property type="molecule type" value="Genomic_DNA"/>
</dbReference>
<gene>
    <name evidence="3" type="ORF">FA13DRAFT_1672375</name>
</gene>